<reference evidence="3 4" key="1">
    <citation type="submission" date="2024-07" db="EMBL/GenBank/DDBJ databases">
        <title>Chromosome-level genome assembly of the water stick insect Ranatra chinensis (Heteroptera: Nepidae).</title>
        <authorList>
            <person name="Liu X."/>
        </authorList>
    </citation>
    <scope>NUCLEOTIDE SEQUENCE [LARGE SCALE GENOMIC DNA]</scope>
    <source>
        <strain evidence="3">Cailab_2021Rc</strain>
        <tissue evidence="3">Muscle</tissue>
    </source>
</reference>
<evidence type="ECO:0000259" key="1">
    <source>
        <dbReference type="Pfam" id="PF06159"/>
    </source>
</evidence>
<sequence length="307" mass="33956">MRLTRPTLMGPVVVTHDIKDLPGDLFNDALKSEVTSVQGSETIASGQFLLLPQCFGNIYLGETFSSYICVHNDSNQIAKDVTVRAMLQTEKNSITLSTDPPNSTDIVPGATVDEVIHHEVKEFGAHILVCEVSYCSGTLSSNLLTFRKFFKFEVLKPLDVKTKLYTAESDDVYLEAQVQNITSGTLSLEKVSLEPSDFFTVTKLNASVQKDPCDANIMLSGGSKQFLYRLSPHNISADLKLLVDSKFIGKLDIIWRSNLGEKGRLQTSPLHSNSPNIGNIRLSVVQIPDIVFLNEIFNVTCRIVNTR</sequence>
<accession>A0ABD0YE58</accession>
<name>A0ABD0YE58_9HEMI</name>
<dbReference type="AlphaFoldDB" id="A0ABD0YE58"/>
<dbReference type="InterPro" id="IPR055429">
    <property type="entry name" value="TRAPPC13_M"/>
</dbReference>
<dbReference type="Pfam" id="PF23647">
    <property type="entry name" value="TRAPPC13_M"/>
    <property type="match status" value="1"/>
</dbReference>
<dbReference type="InterPro" id="IPR010378">
    <property type="entry name" value="TRAPPC13"/>
</dbReference>
<dbReference type="Pfam" id="PF06159">
    <property type="entry name" value="TRAPPC13_N"/>
    <property type="match status" value="1"/>
</dbReference>
<gene>
    <name evidence="3" type="ORF">AAG570_012546</name>
</gene>
<keyword evidence="4" id="KW-1185">Reference proteome</keyword>
<evidence type="ECO:0000313" key="4">
    <source>
        <dbReference type="Proteomes" id="UP001558652"/>
    </source>
</evidence>
<feature type="domain" description="Trafficking protein particle complex subunit 13 middle" evidence="2">
    <location>
        <begin position="158"/>
        <end position="275"/>
    </location>
</feature>
<protein>
    <recommendedName>
        <fullName evidence="5">Trafficking protein particle complex subunit 13</fullName>
    </recommendedName>
</protein>
<dbReference type="Proteomes" id="UP001558652">
    <property type="component" value="Unassembled WGS sequence"/>
</dbReference>
<proteinExistence type="predicted"/>
<dbReference type="PANTHER" id="PTHR13134:SF3">
    <property type="entry name" value="TRAFFICKING PROTEIN PARTICLE COMPLEX SUBUNIT 13"/>
    <property type="match status" value="1"/>
</dbReference>
<comment type="caution">
    <text evidence="3">The sequence shown here is derived from an EMBL/GenBank/DDBJ whole genome shotgun (WGS) entry which is preliminary data.</text>
</comment>
<evidence type="ECO:0000259" key="2">
    <source>
        <dbReference type="Pfam" id="PF23647"/>
    </source>
</evidence>
<dbReference type="PANTHER" id="PTHR13134">
    <property type="entry name" value="TRAFFICKING PROTEIN PARTICLE COMPLEX SUBUNIT 13"/>
    <property type="match status" value="1"/>
</dbReference>
<feature type="domain" description="Trafficking protein particle complex subunit 13 N-terminal" evidence="1">
    <location>
        <begin position="1"/>
        <end position="154"/>
    </location>
</feature>
<dbReference type="InterPro" id="IPR055427">
    <property type="entry name" value="TRAPPC13_N"/>
</dbReference>
<evidence type="ECO:0000313" key="3">
    <source>
        <dbReference type="EMBL" id="KAL1129601.1"/>
    </source>
</evidence>
<dbReference type="EMBL" id="JBFDAA010000008">
    <property type="protein sequence ID" value="KAL1129601.1"/>
    <property type="molecule type" value="Genomic_DNA"/>
</dbReference>
<evidence type="ECO:0008006" key="5">
    <source>
        <dbReference type="Google" id="ProtNLM"/>
    </source>
</evidence>
<organism evidence="3 4">
    <name type="scientific">Ranatra chinensis</name>
    <dbReference type="NCBI Taxonomy" id="642074"/>
    <lineage>
        <taxon>Eukaryota</taxon>
        <taxon>Metazoa</taxon>
        <taxon>Ecdysozoa</taxon>
        <taxon>Arthropoda</taxon>
        <taxon>Hexapoda</taxon>
        <taxon>Insecta</taxon>
        <taxon>Pterygota</taxon>
        <taxon>Neoptera</taxon>
        <taxon>Paraneoptera</taxon>
        <taxon>Hemiptera</taxon>
        <taxon>Heteroptera</taxon>
        <taxon>Panheteroptera</taxon>
        <taxon>Nepomorpha</taxon>
        <taxon>Nepidae</taxon>
        <taxon>Ranatrinae</taxon>
        <taxon>Ranatra</taxon>
    </lineage>
</organism>